<dbReference type="EMBL" id="JARYMX010000008">
    <property type="protein sequence ID" value="KAJ9539236.1"/>
    <property type="molecule type" value="Genomic_DNA"/>
</dbReference>
<dbReference type="Proteomes" id="UP001172457">
    <property type="component" value="Chromosome 8"/>
</dbReference>
<comment type="caution">
    <text evidence="1">The sequence shown here is derived from an EMBL/GenBank/DDBJ whole genome shotgun (WGS) entry which is preliminary data.</text>
</comment>
<sequence length="97" mass="11295">MWSTYKTYWRLYARNSCVGRREDNSDRDLEKRAMRSTGVDFTGGNRGHGSLLWYFLPRVPVSKTAYRFQYQRRKVGLLVIRVKKGSGKVLDVSKSEG</sequence>
<evidence type="ECO:0000313" key="2">
    <source>
        <dbReference type="Proteomes" id="UP001172457"/>
    </source>
</evidence>
<evidence type="ECO:0000313" key="1">
    <source>
        <dbReference type="EMBL" id="KAJ9539236.1"/>
    </source>
</evidence>
<organism evidence="1 2">
    <name type="scientific">Centaurea solstitialis</name>
    <name type="common">yellow star-thistle</name>
    <dbReference type="NCBI Taxonomy" id="347529"/>
    <lineage>
        <taxon>Eukaryota</taxon>
        <taxon>Viridiplantae</taxon>
        <taxon>Streptophyta</taxon>
        <taxon>Embryophyta</taxon>
        <taxon>Tracheophyta</taxon>
        <taxon>Spermatophyta</taxon>
        <taxon>Magnoliopsida</taxon>
        <taxon>eudicotyledons</taxon>
        <taxon>Gunneridae</taxon>
        <taxon>Pentapetalae</taxon>
        <taxon>asterids</taxon>
        <taxon>campanulids</taxon>
        <taxon>Asterales</taxon>
        <taxon>Asteraceae</taxon>
        <taxon>Carduoideae</taxon>
        <taxon>Cardueae</taxon>
        <taxon>Centaureinae</taxon>
        <taxon>Centaurea</taxon>
    </lineage>
</organism>
<proteinExistence type="predicted"/>
<accession>A0AA38SNQ6</accession>
<keyword evidence="2" id="KW-1185">Reference proteome</keyword>
<dbReference type="AlphaFoldDB" id="A0AA38SNQ6"/>
<reference evidence="1" key="1">
    <citation type="submission" date="2023-03" db="EMBL/GenBank/DDBJ databases">
        <title>Chromosome-scale reference genome and RAD-based genetic map of yellow starthistle (Centaurea solstitialis) reveal putative structural variation and QTLs associated with invader traits.</title>
        <authorList>
            <person name="Reatini B."/>
            <person name="Cang F.A."/>
            <person name="Jiang Q."/>
            <person name="Mckibben M.T.W."/>
            <person name="Barker M.S."/>
            <person name="Rieseberg L.H."/>
            <person name="Dlugosch K.M."/>
        </authorList>
    </citation>
    <scope>NUCLEOTIDE SEQUENCE</scope>
    <source>
        <strain evidence="1">CAN-66</strain>
        <tissue evidence="1">Leaf</tissue>
    </source>
</reference>
<protein>
    <submittedName>
        <fullName evidence="1">Uncharacterized protein</fullName>
    </submittedName>
</protein>
<name>A0AA38SNQ6_9ASTR</name>
<gene>
    <name evidence="1" type="ORF">OSB04_031969</name>
</gene>